<proteinExistence type="inferred from homology"/>
<feature type="transmembrane region" description="Helical" evidence="6">
    <location>
        <begin position="203"/>
        <end position="223"/>
    </location>
</feature>
<organism evidence="7 8">
    <name type="scientific">Undibacterium umbellatum</name>
    <dbReference type="NCBI Taxonomy" id="2762300"/>
    <lineage>
        <taxon>Bacteria</taxon>
        <taxon>Pseudomonadati</taxon>
        <taxon>Pseudomonadota</taxon>
        <taxon>Betaproteobacteria</taxon>
        <taxon>Burkholderiales</taxon>
        <taxon>Oxalobacteraceae</taxon>
        <taxon>Undibacterium</taxon>
    </lineage>
</organism>
<feature type="transmembrane region" description="Helical" evidence="6">
    <location>
        <begin position="144"/>
        <end position="162"/>
    </location>
</feature>
<feature type="transmembrane region" description="Helical" evidence="6">
    <location>
        <begin position="34"/>
        <end position="51"/>
    </location>
</feature>
<evidence type="ECO:0000256" key="4">
    <source>
        <dbReference type="ARBA" id="ARBA00022989"/>
    </source>
</evidence>
<evidence type="ECO:0000256" key="2">
    <source>
        <dbReference type="ARBA" id="ARBA00007375"/>
    </source>
</evidence>
<evidence type="ECO:0000313" key="8">
    <source>
        <dbReference type="Proteomes" id="UP000646911"/>
    </source>
</evidence>
<dbReference type="PANTHER" id="PTHR31885">
    <property type="entry name" value="GH04784P"/>
    <property type="match status" value="1"/>
</dbReference>
<keyword evidence="3 6" id="KW-0812">Transmembrane</keyword>
<comment type="similarity">
    <text evidence="2">Belongs to the TMEM86 family.</text>
</comment>
<evidence type="ECO:0000256" key="1">
    <source>
        <dbReference type="ARBA" id="ARBA00004141"/>
    </source>
</evidence>
<dbReference type="Pfam" id="PF07947">
    <property type="entry name" value="YhhN"/>
    <property type="match status" value="1"/>
</dbReference>
<keyword evidence="8" id="KW-1185">Reference proteome</keyword>
<dbReference type="EMBL" id="JACOFX010000003">
    <property type="protein sequence ID" value="MBC3907578.1"/>
    <property type="molecule type" value="Genomic_DNA"/>
</dbReference>
<keyword evidence="5 6" id="KW-0472">Membrane</keyword>
<name>A0ABR6Z728_9BURK</name>
<comment type="subcellular location">
    <subcellularLocation>
        <location evidence="1">Membrane</location>
        <topology evidence="1">Multi-pass membrane protein</topology>
    </subcellularLocation>
</comment>
<evidence type="ECO:0000256" key="5">
    <source>
        <dbReference type="ARBA" id="ARBA00023136"/>
    </source>
</evidence>
<dbReference type="PANTHER" id="PTHR31885:SF6">
    <property type="entry name" value="GH04784P"/>
    <property type="match status" value="1"/>
</dbReference>
<keyword evidence="4 6" id="KW-1133">Transmembrane helix</keyword>
<gene>
    <name evidence="7" type="ORF">H8L47_08375</name>
</gene>
<protein>
    <submittedName>
        <fullName evidence="7">Lysoplasmalogenase</fullName>
    </submittedName>
</protein>
<feature type="transmembrane region" description="Helical" evidence="6">
    <location>
        <begin position="174"/>
        <end position="191"/>
    </location>
</feature>
<evidence type="ECO:0000313" key="7">
    <source>
        <dbReference type="EMBL" id="MBC3907578.1"/>
    </source>
</evidence>
<sequence>MSAMLRSVFIFIFAALAIAGAELGKEISSAQYLHYIFKPLTTLTIFFFAWHSKPVISRTYQQAILAGIICSLIGDVFLMLPSSVFRQGFLCGLLSFLLAHICFLRALLTDSRFAGKPLAFVSIAALGIINLSILWPGLPSALQIPVVAYVCLLLCMTAQAISRGLQLRSMSGRLALIGGLCFMLSDTLLAYNRFYAPIAHSPLLILSSYYLALWLIAASVTSFPSE</sequence>
<feature type="transmembrane region" description="Helical" evidence="6">
    <location>
        <begin position="87"/>
        <end position="106"/>
    </location>
</feature>
<evidence type="ECO:0000256" key="6">
    <source>
        <dbReference type="SAM" id="Phobius"/>
    </source>
</evidence>
<evidence type="ECO:0000256" key="3">
    <source>
        <dbReference type="ARBA" id="ARBA00022692"/>
    </source>
</evidence>
<dbReference type="Proteomes" id="UP000646911">
    <property type="component" value="Unassembled WGS sequence"/>
</dbReference>
<dbReference type="InterPro" id="IPR012506">
    <property type="entry name" value="TMEM86B-like"/>
</dbReference>
<accession>A0ABR6Z728</accession>
<dbReference type="RefSeq" id="WP_186953138.1">
    <property type="nucleotide sequence ID" value="NZ_JACOFX010000003.1"/>
</dbReference>
<reference evidence="7 8" key="1">
    <citation type="submission" date="2020-08" db="EMBL/GenBank/DDBJ databases">
        <title>Novel species isolated from subtropical streams in China.</title>
        <authorList>
            <person name="Lu H."/>
        </authorList>
    </citation>
    <scope>NUCLEOTIDE SEQUENCE [LARGE SCALE GENOMIC DNA]</scope>
    <source>
        <strain evidence="7 8">NL8W</strain>
    </source>
</reference>
<feature type="transmembrane region" description="Helical" evidence="6">
    <location>
        <begin position="118"/>
        <end position="138"/>
    </location>
</feature>
<comment type="caution">
    <text evidence="7">The sequence shown here is derived from an EMBL/GenBank/DDBJ whole genome shotgun (WGS) entry which is preliminary data.</text>
</comment>
<feature type="transmembrane region" description="Helical" evidence="6">
    <location>
        <begin position="63"/>
        <end position="81"/>
    </location>
</feature>